<dbReference type="PROSITE" id="PS50943">
    <property type="entry name" value="HTH_CROC1"/>
    <property type="match status" value="1"/>
</dbReference>
<gene>
    <name evidence="2" type="ORF">SAMN05660733_02870</name>
</gene>
<name>A0A1W2DC77_9PSEU</name>
<dbReference type="InterPro" id="IPR010982">
    <property type="entry name" value="Lambda_DNA-bd_dom_sf"/>
</dbReference>
<reference evidence="3" key="1">
    <citation type="submission" date="2017-04" db="EMBL/GenBank/DDBJ databases">
        <authorList>
            <person name="Varghese N."/>
            <person name="Submissions S."/>
        </authorList>
    </citation>
    <scope>NUCLEOTIDE SEQUENCE [LARGE SCALE GENOMIC DNA]</scope>
    <source>
        <strain evidence="3">DSM 44073</strain>
    </source>
</reference>
<organism evidence="2 3">
    <name type="scientific">Lentzea albidocapillata</name>
    <dbReference type="NCBI Taxonomy" id="40571"/>
    <lineage>
        <taxon>Bacteria</taxon>
        <taxon>Bacillati</taxon>
        <taxon>Actinomycetota</taxon>
        <taxon>Actinomycetes</taxon>
        <taxon>Pseudonocardiales</taxon>
        <taxon>Pseudonocardiaceae</taxon>
        <taxon>Lentzea</taxon>
    </lineage>
</organism>
<dbReference type="STRING" id="40571.SAMN05660733_02870"/>
<evidence type="ECO:0000313" key="2">
    <source>
        <dbReference type="EMBL" id="SMC95149.1"/>
    </source>
</evidence>
<feature type="domain" description="HTH cro/C1-type" evidence="1">
    <location>
        <begin position="44"/>
        <end position="87"/>
    </location>
</feature>
<keyword evidence="3" id="KW-1185">Reference proteome</keyword>
<dbReference type="Pfam" id="PF01381">
    <property type="entry name" value="HTH_3"/>
    <property type="match status" value="1"/>
</dbReference>
<dbReference type="GO" id="GO:0003677">
    <property type="term" value="F:DNA binding"/>
    <property type="evidence" value="ECO:0007669"/>
    <property type="project" value="InterPro"/>
</dbReference>
<dbReference type="InterPro" id="IPR001387">
    <property type="entry name" value="Cro/C1-type_HTH"/>
</dbReference>
<dbReference type="OrthoDB" id="2679623at2"/>
<dbReference type="Gene3D" id="1.10.260.40">
    <property type="entry name" value="lambda repressor-like DNA-binding domains"/>
    <property type="match status" value="2"/>
</dbReference>
<evidence type="ECO:0000259" key="1">
    <source>
        <dbReference type="PROSITE" id="PS50943"/>
    </source>
</evidence>
<dbReference type="AlphaFoldDB" id="A0A1W2DC77"/>
<proteinExistence type="predicted"/>
<dbReference type="SUPFAM" id="SSF47413">
    <property type="entry name" value="lambda repressor-like DNA-binding domains"/>
    <property type="match status" value="1"/>
</dbReference>
<dbReference type="Proteomes" id="UP000192840">
    <property type="component" value="Unassembled WGS sequence"/>
</dbReference>
<sequence length="297" mass="32992">MSEVQRAADVVPRTLHGQITWLFETIRPAVEGQRYCDTKPHTNKDLALHLGVSASYVSQLKKGTKPNPTKDVLEGIASFFEVPTAYFFSDAEAARVEAAIQYDVDLRRFKDGELKELPVNPSSPHWLVTGEMPDSSRPVCERLNWLFDHVHSVHEQRPYTEEEVADAIGEKPWRVRGLRSGEITDNDVSVPVLRNLAAFFGQRLSYLYADDQDVSGAKSEDEKLLELLRQAKSDERGLLGVALRTLEADPQNAGRNSGLSNEASARILAGLINSHLEMDNQVRLNSASGSGPDKADR</sequence>
<dbReference type="CDD" id="cd00093">
    <property type="entry name" value="HTH_XRE"/>
    <property type="match status" value="1"/>
</dbReference>
<accession>A0A1W2DC77</accession>
<dbReference type="eggNOG" id="ENOG503286D">
    <property type="taxonomic scope" value="Bacteria"/>
</dbReference>
<dbReference type="RefSeq" id="WP_084401183.1">
    <property type="nucleotide sequence ID" value="NZ_FWYC01000007.1"/>
</dbReference>
<protein>
    <submittedName>
        <fullName evidence="2">Helix-turn-helix</fullName>
    </submittedName>
</protein>
<evidence type="ECO:0000313" key="3">
    <source>
        <dbReference type="Proteomes" id="UP000192840"/>
    </source>
</evidence>
<dbReference type="SMART" id="SM00530">
    <property type="entry name" value="HTH_XRE"/>
    <property type="match status" value="2"/>
</dbReference>
<dbReference type="EMBL" id="FWYC01000007">
    <property type="protein sequence ID" value="SMC95149.1"/>
    <property type="molecule type" value="Genomic_DNA"/>
</dbReference>